<proteinExistence type="predicted"/>
<accession>A0AAE0TW42</accession>
<dbReference type="EMBL" id="JAULSW010000005">
    <property type="protein sequence ID" value="KAK3381759.1"/>
    <property type="molecule type" value="Genomic_DNA"/>
</dbReference>
<reference evidence="2" key="2">
    <citation type="submission" date="2023-06" db="EMBL/GenBank/DDBJ databases">
        <authorList>
            <consortium name="Lawrence Berkeley National Laboratory"/>
            <person name="Haridas S."/>
            <person name="Hensen N."/>
            <person name="Bonometti L."/>
            <person name="Westerberg I."/>
            <person name="Brannstrom I.O."/>
            <person name="Guillou S."/>
            <person name="Cros-Aarteil S."/>
            <person name="Calhoun S."/>
            <person name="Kuo A."/>
            <person name="Mondo S."/>
            <person name="Pangilinan J."/>
            <person name="Riley R."/>
            <person name="LaButti K."/>
            <person name="Andreopoulos B."/>
            <person name="Lipzen A."/>
            <person name="Chen C."/>
            <person name="Yanf M."/>
            <person name="Daum C."/>
            <person name="Ng V."/>
            <person name="Clum A."/>
            <person name="Steindorff A."/>
            <person name="Ohm R."/>
            <person name="Martin F."/>
            <person name="Silar P."/>
            <person name="Natvig D."/>
            <person name="Lalanne C."/>
            <person name="Gautier V."/>
            <person name="Ament-velasquez S.L."/>
            <person name="Kruys A."/>
            <person name="Hutchinson M.I."/>
            <person name="Powell A.J."/>
            <person name="Barry K."/>
            <person name="Miller A.N."/>
            <person name="Grigoriev I.V."/>
            <person name="Debuchy R."/>
            <person name="Gladieux P."/>
            <person name="Thoren M.H."/>
            <person name="Johannesson H."/>
        </authorList>
    </citation>
    <scope>NUCLEOTIDE SEQUENCE</scope>
    <source>
        <strain evidence="2">CBS 232.78</strain>
    </source>
</reference>
<feature type="region of interest" description="Disordered" evidence="1">
    <location>
        <begin position="130"/>
        <end position="177"/>
    </location>
</feature>
<dbReference type="Proteomes" id="UP001285441">
    <property type="component" value="Unassembled WGS sequence"/>
</dbReference>
<dbReference type="AlphaFoldDB" id="A0AAE0TW42"/>
<name>A0AAE0TW42_9PEZI</name>
<evidence type="ECO:0000313" key="3">
    <source>
        <dbReference type="Proteomes" id="UP001285441"/>
    </source>
</evidence>
<comment type="caution">
    <text evidence="2">The sequence shown here is derived from an EMBL/GenBank/DDBJ whole genome shotgun (WGS) entry which is preliminary data.</text>
</comment>
<sequence>MATSHATSIFEYLTAKNPNLVYEEEKNATQTNGTWIRPKYVRPWAEFSFETMEKVFDGKLMQECRRERVLTYPAPPLIPEIDCIENGEQATVRILERWTRGMVNEALKQVVGTFYPVFWASRATSKKKASDAALSETSSLVDATPAGGTRRPRRASQLRLTLSKSKRRQPRPDGACIPLEADPLVVTGNKNTNQLPCEIKPGSKWTSESLLAGDLTEADGKLRTKKHTQNQARPIIQLYHYCVVAKARYGFLITSKEIVLIRIKPAAASGTPPREASPANATALHQELRYNGLMEYKAIPWANHWSRLDGQEDGDYRNLTINLSLWILCVLAGNSGDPDWDYQPLNKEMLREKMQAVEESKNDDDYEAATEPTQSAMSSFCFSEPAQSFSASFSHLSEKMQVRVPFPPSLVYHVCYTIPVLTSTFTGLPTATLLYHGGKGGR</sequence>
<protein>
    <submittedName>
        <fullName evidence="2">Uncharacterized protein</fullName>
    </submittedName>
</protein>
<gene>
    <name evidence="2" type="ORF">B0H63DRAFT_476572</name>
</gene>
<reference evidence="2" key="1">
    <citation type="journal article" date="2023" name="Mol. Phylogenet. Evol.">
        <title>Genome-scale phylogeny and comparative genomics of the fungal order Sordariales.</title>
        <authorList>
            <person name="Hensen N."/>
            <person name="Bonometti L."/>
            <person name="Westerberg I."/>
            <person name="Brannstrom I.O."/>
            <person name="Guillou S."/>
            <person name="Cros-Aarteil S."/>
            <person name="Calhoun S."/>
            <person name="Haridas S."/>
            <person name="Kuo A."/>
            <person name="Mondo S."/>
            <person name="Pangilinan J."/>
            <person name="Riley R."/>
            <person name="LaButti K."/>
            <person name="Andreopoulos B."/>
            <person name="Lipzen A."/>
            <person name="Chen C."/>
            <person name="Yan M."/>
            <person name="Daum C."/>
            <person name="Ng V."/>
            <person name="Clum A."/>
            <person name="Steindorff A."/>
            <person name="Ohm R.A."/>
            <person name="Martin F."/>
            <person name="Silar P."/>
            <person name="Natvig D.O."/>
            <person name="Lalanne C."/>
            <person name="Gautier V."/>
            <person name="Ament-Velasquez S.L."/>
            <person name="Kruys A."/>
            <person name="Hutchinson M.I."/>
            <person name="Powell A.J."/>
            <person name="Barry K."/>
            <person name="Miller A.N."/>
            <person name="Grigoriev I.V."/>
            <person name="Debuchy R."/>
            <person name="Gladieux P."/>
            <person name="Hiltunen Thoren M."/>
            <person name="Johannesson H."/>
        </authorList>
    </citation>
    <scope>NUCLEOTIDE SEQUENCE</scope>
    <source>
        <strain evidence="2">CBS 232.78</strain>
    </source>
</reference>
<organism evidence="2 3">
    <name type="scientific">Podospora didyma</name>
    <dbReference type="NCBI Taxonomy" id="330526"/>
    <lineage>
        <taxon>Eukaryota</taxon>
        <taxon>Fungi</taxon>
        <taxon>Dikarya</taxon>
        <taxon>Ascomycota</taxon>
        <taxon>Pezizomycotina</taxon>
        <taxon>Sordariomycetes</taxon>
        <taxon>Sordariomycetidae</taxon>
        <taxon>Sordariales</taxon>
        <taxon>Podosporaceae</taxon>
        <taxon>Podospora</taxon>
    </lineage>
</organism>
<evidence type="ECO:0000256" key="1">
    <source>
        <dbReference type="SAM" id="MobiDB-lite"/>
    </source>
</evidence>
<evidence type="ECO:0000313" key="2">
    <source>
        <dbReference type="EMBL" id="KAK3381759.1"/>
    </source>
</evidence>
<keyword evidence="3" id="KW-1185">Reference proteome</keyword>